<dbReference type="Proteomes" id="UP000226079">
    <property type="component" value="Unassembled WGS sequence"/>
</dbReference>
<comment type="similarity">
    <text evidence="1">Belongs to the chaperonin (HSP60) family.</text>
</comment>
<keyword evidence="4" id="KW-0472">Membrane</keyword>
<evidence type="ECO:0000256" key="3">
    <source>
        <dbReference type="SAM" id="MobiDB-lite"/>
    </source>
</evidence>
<evidence type="ECO:0000256" key="2">
    <source>
        <dbReference type="ARBA" id="ARBA00023186"/>
    </source>
</evidence>
<dbReference type="InterPro" id="IPR001844">
    <property type="entry name" value="Cpn60/GroEL"/>
</dbReference>
<gene>
    <name evidence="5" type="ORF">ATK74_1809</name>
</gene>
<dbReference type="Gene3D" id="3.50.7.10">
    <property type="entry name" value="GroEL"/>
    <property type="match status" value="1"/>
</dbReference>
<comment type="caution">
    <text evidence="5">The sequence shown here is derived from an EMBL/GenBank/DDBJ whole genome shotgun (WGS) entry which is preliminary data.</text>
</comment>
<dbReference type="RefSeq" id="WP_098460691.1">
    <property type="nucleotide sequence ID" value="NZ_PDJC01000001.1"/>
</dbReference>
<organism evidence="5 6">
    <name type="scientific">Propionicimonas paludicola</name>
    <dbReference type="NCBI Taxonomy" id="185243"/>
    <lineage>
        <taxon>Bacteria</taxon>
        <taxon>Bacillati</taxon>
        <taxon>Actinomycetota</taxon>
        <taxon>Actinomycetes</taxon>
        <taxon>Propionibacteriales</taxon>
        <taxon>Nocardioidaceae</taxon>
        <taxon>Propionicimonas</taxon>
    </lineage>
</organism>
<feature type="region of interest" description="Disordered" evidence="3">
    <location>
        <begin position="32"/>
        <end position="55"/>
    </location>
</feature>
<protein>
    <submittedName>
        <fullName evidence="5">Uncharacterized protein</fullName>
    </submittedName>
</protein>
<accession>A0A2A9CSY9</accession>
<proteinExistence type="inferred from homology"/>
<dbReference type="AlphaFoldDB" id="A0A2A9CSY9"/>
<keyword evidence="4" id="KW-1133">Transmembrane helix</keyword>
<sequence length="224" mass="23861">MAPAYLGIVAVLVIGVAVVAYGWLSDRTANRHRAAQVSGPPDRPIPGRPDDAAEPTYALEPDLLADRRYPHALDETARDHLATQLDDAPALPHGWADEAFVTDPATSWSVLEAPIILVTAEPVTTVRELLPALDRARSQDRSLLIAAPRFADEVLATLAVNAVSQQLRLCAITIPPPAAAELAEHTGTYPVPRADLQAGYLPPASLGHCARFVAGPKRCWVLGG</sequence>
<dbReference type="GO" id="GO:0140662">
    <property type="term" value="F:ATP-dependent protein folding chaperone"/>
    <property type="evidence" value="ECO:0007669"/>
    <property type="project" value="InterPro"/>
</dbReference>
<dbReference type="SUPFAM" id="SSF52029">
    <property type="entry name" value="GroEL apical domain-like"/>
    <property type="match status" value="1"/>
</dbReference>
<dbReference type="OrthoDB" id="3828155at2"/>
<dbReference type="InterPro" id="IPR027409">
    <property type="entry name" value="GroEL-like_apical_dom_sf"/>
</dbReference>
<evidence type="ECO:0000313" key="6">
    <source>
        <dbReference type="Proteomes" id="UP000226079"/>
    </source>
</evidence>
<evidence type="ECO:0000256" key="4">
    <source>
        <dbReference type="SAM" id="Phobius"/>
    </source>
</evidence>
<name>A0A2A9CSY9_9ACTN</name>
<evidence type="ECO:0000313" key="5">
    <source>
        <dbReference type="EMBL" id="PFG17246.1"/>
    </source>
</evidence>
<dbReference type="EMBL" id="PDJC01000001">
    <property type="protein sequence ID" value="PFG17246.1"/>
    <property type="molecule type" value="Genomic_DNA"/>
</dbReference>
<keyword evidence="2" id="KW-0143">Chaperone</keyword>
<reference evidence="5 6" key="1">
    <citation type="submission" date="2017-10" db="EMBL/GenBank/DDBJ databases">
        <title>Sequencing the genomes of 1000 actinobacteria strains.</title>
        <authorList>
            <person name="Klenk H.-P."/>
        </authorList>
    </citation>
    <scope>NUCLEOTIDE SEQUENCE [LARGE SCALE GENOMIC DNA]</scope>
    <source>
        <strain evidence="5 6">DSM 15597</strain>
    </source>
</reference>
<keyword evidence="4" id="KW-0812">Transmembrane</keyword>
<feature type="transmembrane region" description="Helical" evidence="4">
    <location>
        <begin position="6"/>
        <end position="24"/>
    </location>
</feature>
<evidence type="ECO:0000256" key="1">
    <source>
        <dbReference type="ARBA" id="ARBA00006607"/>
    </source>
</evidence>
<dbReference type="GO" id="GO:0042026">
    <property type="term" value="P:protein refolding"/>
    <property type="evidence" value="ECO:0007669"/>
    <property type="project" value="InterPro"/>
</dbReference>
<dbReference type="PANTHER" id="PTHR45633">
    <property type="entry name" value="60 KDA HEAT SHOCK PROTEIN, MITOCHONDRIAL"/>
    <property type="match status" value="1"/>
</dbReference>
<keyword evidence="6" id="KW-1185">Reference proteome</keyword>